<dbReference type="AlphaFoldDB" id="A0AAN8PWZ4"/>
<name>A0AAN8PWZ4_PATCE</name>
<dbReference type="Proteomes" id="UP001347796">
    <property type="component" value="Unassembled WGS sequence"/>
</dbReference>
<sequence>MDQDSGDIKIISDKSKVDPDIVSISVDQETGNVYYGSSKGIGFLSYKQNYRKTIIPTNTQTTALYIGIHGKGSSKRVYWSTLVSMYRSEINTTNLIDLRVECLQFSFFDNCMVCTSFNGLYLANLDGKETESLPNIAITSSILRDIDSKCSVQDFVTVYGDMYISCEEPKQLVVNKFAR</sequence>
<reference evidence="1 2" key="1">
    <citation type="submission" date="2024-01" db="EMBL/GenBank/DDBJ databases">
        <title>The genome of the rayed Mediterranean limpet Patella caerulea (Linnaeus, 1758).</title>
        <authorList>
            <person name="Anh-Thu Weber A."/>
            <person name="Halstead-Nussloch G."/>
        </authorList>
    </citation>
    <scope>NUCLEOTIDE SEQUENCE [LARGE SCALE GENOMIC DNA]</scope>
    <source>
        <strain evidence="1">AATW-2023a</strain>
        <tissue evidence="1">Whole specimen</tissue>
    </source>
</reference>
<evidence type="ECO:0000313" key="2">
    <source>
        <dbReference type="Proteomes" id="UP001347796"/>
    </source>
</evidence>
<evidence type="ECO:0000313" key="1">
    <source>
        <dbReference type="EMBL" id="KAK6186808.1"/>
    </source>
</evidence>
<gene>
    <name evidence="1" type="ORF">SNE40_006079</name>
</gene>
<dbReference type="EMBL" id="JAZGQO010000005">
    <property type="protein sequence ID" value="KAK6186808.1"/>
    <property type="molecule type" value="Genomic_DNA"/>
</dbReference>
<protein>
    <submittedName>
        <fullName evidence="1">Uncharacterized protein</fullName>
    </submittedName>
</protein>
<keyword evidence="2" id="KW-1185">Reference proteome</keyword>
<comment type="caution">
    <text evidence="1">The sequence shown here is derived from an EMBL/GenBank/DDBJ whole genome shotgun (WGS) entry which is preliminary data.</text>
</comment>
<accession>A0AAN8PWZ4</accession>
<proteinExistence type="predicted"/>
<organism evidence="1 2">
    <name type="scientific">Patella caerulea</name>
    <name type="common">Rayed Mediterranean limpet</name>
    <dbReference type="NCBI Taxonomy" id="87958"/>
    <lineage>
        <taxon>Eukaryota</taxon>
        <taxon>Metazoa</taxon>
        <taxon>Spiralia</taxon>
        <taxon>Lophotrochozoa</taxon>
        <taxon>Mollusca</taxon>
        <taxon>Gastropoda</taxon>
        <taxon>Patellogastropoda</taxon>
        <taxon>Patelloidea</taxon>
        <taxon>Patellidae</taxon>
        <taxon>Patella</taxon>
    </lineage>
</organism>